<dbReference type="Pfam" id="PF00149">
    <property type="entry name" value="Metallophos"/>
    <property type="match status" value="1"/>
</dbReference>
<dbReference type="PANTHER" id="PTHR42850">
    <property type="entry name" value="METALLOPHOSPHOESTERASE"/>
    <property type="match status" value="1"/>
</dbReference>
<dbReference type="SUPFAM" id="SSF56300">
    <property type="entry name" value="Metallo-dependent phosphatases"/>
    <property type="match status" value="1"/>
</dbReference>
<keyword evidence="4" id="KW-1185">Reference proteome</keyword>
<protein>
    <recommendedName>
        <fullName evidence="2">Calcineurin-like phosphoesterase domain-containing protein</fullName>
    </recommendedName>
</protein>
<evidence type="ECO:0000313" key="4">
    <source>
        <dbReference type="Proteomes" id="UP001165060"/>
    </source>
</evidence>
<evidence type="ECO:0000259" key="2">
    <source>
        <dbReference type="Pfam" id="PF00149"/>
    </source>
</evidence>
<feature type="compositionally biased region" description="Acidic residues" evidence="1">
    <location>
        <begin position="261"/>
        <end position="284"/>
    </location>
</feature>
<name>A0ABQ6MEZ8_9STRA</name>
<dbReference type="Gene3D" id="3.60.21.10">
    <property type="match status" value="1"/>
</dbReference>
<organism evidence="3 4">
    <name type="scientific">Tetraparma gracilis</name>
    <dbReference type="NCBI Taxonomy" id="2962635"/>
    <lineage>
        <taxon>Eukaryota</taxon>
        <taxon>Sar</taxon>
        <taxon>Stramenopiles</taxon>
        <taxon>Ochrophyta</taxon>
        <taxon>Bolidophyceae</taxon>
        <taxon>Parmales</taxon>
        <taxon>Triparmaceae</taxon>
        <taxon>Tetraparma</taxon>
    </lineage>
</organism>
<dbReference type="Proteomes" id="UP001165060">
    <property type="component" value="Unassembled WGS sequence"/>
</dbReference>
<sequence>PPPPPRKLRFDPDLGLHRQSAGDAVRFQTSTPLALLSGGGPGRGTLRRTLERGLEAYTDAASYEFGVALDKLRVYEVVNKPDPAKSGFQRFTVADFTFDFSFSPTDPATGEPRSKSELAELATRALAQFQEIMHDDMAGGGYLSEPEDIADQIAASELPINLMTYIMMAFLEEDGFAERVKKDFTKEVIAGCPEFKDYDAEATTWVDDISLLCEDGDFSVKDINNHAVYFPKLLELEKTVEERRDAARAWEEGKAVVPQEREEEPEEEQEEEDGGEEGEEDDIEAVVNSDKIFVSEATDDNGEGEEGEEDEGEDPPQENVISFATEPYLPMSPPQPTSPDLFIPNGNDGVFFDYSSDNLSSLNPHLGPKLYDAVLNKALQRSPRVIAIGDVHGCIDELQMLLRQCDYRPGDQVVFLGDLCAKGPDSLSVVKMAREIGAVGVRGNHDFEIIRWHQAIQRGVTPPTTTPSHYDIASSLSPDDVAWLSSLPWYLTSKSLNALFVHAGFVSGIKLKKQNPRLMMNMRSVLPDGTVTSKYFHNWPWARLWQGPELVLFGHDADRGLQEYDNALGLDTGCVYGQRLTACILPERKLVSVPAKREYFKFRRKRF</sequence>
<accession>A0ABQ6MEZ8</accession>
<dbReference type="InterPro" id="IPR050126">
    <property type="entry name" value="Ap4A_hydrolase"/>
</dbReference>
<evidence type="ECO:0000313" key="3">
    <source>
        <dbReference type="EMBL" id="GMI24851.1"/>
    </source>
</evidence>
<dbReference type="PANTHER" id="PTHR42850:SF4">
    <property type="entry name" value="ZINC-DEPENDENT ENDOPOLYPHOSPHATASE"/>
    <property type="match status" value="1"/>
</dbReference>
<feature type="compositionally biased region" description="Acidic residues" evidence="1">
    <location>
        <begin position="297"/>
        <end position="316"/>
    </location>
</feature>
<dbReference type="InterPro" id="IPR029052">
    <property type="entry name" value="Metallo-depent_PP-like"/>
</dbReference>
<gene>
    <name evidence="3" type="ORF">TeGR_g4477</name>
</gene>
<proteinExistence type="predicted"/>
<dbReference type="InterPro" id="IPR004843">
    <property type="entry name" value="Calcineurin-like_PHP"/>
</dbReference>
<evidence type="ECO:0000256" key="1">
    <source>
        <dbReference type="SAM" id="MobiDB-lite"/>
    </source>
</evidence>
<comment type="caution">
    <text evidence="3">The sequence shown here is derived from an EMBL/GenBank/DDBJ whole genome shotgun (WGS) entry which is preliminary data.</text>
</comment>
<feature type="region of interest" description="Disordered" evidence="1">
    <location>
        <begin position="250"/>
        <end position="318"/>
    </location>
</feature>
<feature type="non-terminal residue" evidence="3">
    <location>
        <position position="1"/>
    </location>
</feature>
<reference evidence="3 4" key="1">
    <citation type="journal article" date="2023" name="Commun. Biol.">
        <title>Genome analysis of Parmales, the sister group of diatoms, reveals the evolutionary specialization of diatoms from phago-mixotrophs to photoautotrophs.</title>
        <authorList>
            <person name="Ban H."/>
            <person name="Sato S."/>
            <person name="Yoshikawa S."/>
            <person name="Yamada K."/>
            <person name="Nakamura Y."/>
            <person name="Ichinomiya M."/>
            <person name="Sato N."/>
            <person name="Blanc-Mathieu R."/>
            <person name="Endo H."/>
            <person name="Kuwata A."/>
            <person name="Ogata H."/>
        </authorList>
    </citation>
    <scope>NUCLEOTIDE SEQUENCE [LARGE SCALE GENOMIC DNA]</scope>
</reference>
<feature type="domain" description="Calcineurin-like phosphoesterase" evidence="2">
    <location>
        <begin position="384"/>
        <end position="510"/>
    </location>
</feature>
<dbReference type="EMBL" id="BRYB01000187">
    <property type="protein sequence ID" value="GMI24851.1"/>
    <property type="molecule type" value="Genomic_DNA"/>
</dbReference>